<evidence type="ECO:0000256" key="4">
    <source>
        <dbReference type="ARBA" id="ARBA00022729"/>
    </source>
</evidence>
<feature type="region of interest" description="Disordered" evidence="8">
    <location>
        <begin position="394"/>
        <end position="415"/>
    </location>
</feature>
<dbReference type="UniPathway" id="UPA00378"/>
<evidence type="ECO:0000313" key="10">
    <source>
        <dbReference type="EMBL" id="RWX73331.1"/>
    </source>
</evidence>
<comment type="caution">
    <text evidence="10">The sequence shown here is derived from an EMBL/GenBank/DDBJ whole genome shotgun (WGS) entry which is preliminary data.</text>
</comment>
<evidence type="ECO:0000256" key="5">
    <source>
        <dbReference type="ARBA" id="ARBA00022824"/>
    </source>
</evidence>
<organism evidence="10 11">
    <name type="scientific">Methanosuratincola subterraneus</name>
    <dbReference type="NCBI Taxonomy" id="2593994"/>
    <lineage>
        <taxon>Archaea</taxon>
        <taxon>Thermoproteota</taxon>
        <taxon>Methanosuratincolia</taxon>
        <taxon>Candidatus Methanomethylicales</taxon>
        <taxon>Candidatus Methanomethylicaceae</taxon>
        <taxon>Candidatus Methanosuratincola (ex Vanwonterghem et al. 2016)</taxon>
    </lineage>
</organism>
<dbReference type="EMBL" id="RXGA01000003">
    <property type="protein sequence ID" value="RWX73331.1"/>
    <property type="molecule type" value="Genomic_DNA"/>
</dbReference>
<keyword evidence="6 9" id="KW-1133">Transmembrane helix</keyword>
<evidence type="ECO:0000256" key="3">
    <source>
        <dbReference type="ARBA" id="ARBA00022692"/>
    </source>
</evidence>
<keyword evidence="3 9" id="KW-0812">Transmembrane</keyword>
<evidence type="ECO:0000256" key="8">
    <source>
        <dbReference type="SAM" id="MobiDB-lite"/>
    </source>
</evidence>
<dbReference type="Pfam" id="PF04597">
    <property type="entry name" value="Ribophorin_I"/>
    <property type="match status" value="1"/>
</dbReference>
<dbReference type="GO" id="GO:0016020">
    <property type="term" value="C:membrane"/>
    <property type="evidence" value="ECO:0007669"/>
    <property type="project" value="InterPro"/>
</dbReference>
<feature type="transmembrane region" description="Helical" evidence="9">
    <location>
        <begin position="371"/>
        <end position="390"/>
    </location>
</feature>
<gene>
    <name evidence="10" type="ORF">Metus_1305</name>
</gene>
<evidence type="ECO:0000256" key="2">
    <source>
        <dbReference type="ARBA" id="ARBA00004922"/>
    </source>
</evidence>
<keyword evidence="7 9" id="KW-0472">Membrane</keyword>
<protein>
    <submittedName>
        <fullName evidence="10">Uncharacterized protein</fullName>
    </submittedName>
</protein>
<evidence type="ECO:0000313" key="11">
    <source>
        <dbReference type="Proteomes" id="UP000288215"/>
    </source>
</evidence>
<comment type="subcellular location">
    <subcellularLocation>
        <location evidence="1">Endoplasmic reticulum membrane</location>
        <topology evidence="1">Single-pass type I membrane protein</topology>
    </subcellularLocation>
</comment>
<evidence type="ECO:0000256" key="6">
    <source>
        <dbReference type="ARBA" id="ARBA00022989"/>
    </source>
</evidence>
<evidence type="ECO:0000256" key="1">
    <source>
        <dbReference type="ARBA" id="ARBA00004115"/>
    </source>
</evidence>
<comment type="pathway">
    <text evidence="2">Protein modification; protein glycosylation.</text>
</comment>
<keyword evidence="5" id="KW-0256">Endoplasmic reticulum</keyword>
<dbReference type="AlphaFoldDB" id="A0A3S3SRQ8"/>
<accession>A0A3S3SRQ8</accession>
<keyword evidence="4" id="KW-0732">Signal</keyword>
<evidence type="ECO:0000256" key="9">
    <source>
        <dbReference type="SAM" id="Phobius"/>
    </source>
</evidence>
<proteinExistence type="predicted"/>
<name>A0A3S3SRQ8_METS7</name>
<sequence length="415" mass="45240">MSRSAALPILLIVLILSGISQCGSVFAVGSNVDRTIIVEPSYQIYEDHFSLAMPSDNFTVSFTLPYYQSLYSAQAFGPDNSTLNVLVSWEATNGSLSLLIETGGLSSFTLKTIFHYTTFISNGSYTTYVNLYPTVEEPVSASTLLLIPAGAQLSSYPENLSLASIGGRTALVGGSNLVPHEAHNSTIVYNGSFELIEINALERILSVSSNGLAVTESVQLTNVNLDRINNVTIKMPPGASSLKVYDSIGYMDYLLNGDRLNIQLRSRLLPTEKSSFTISYEVPYSIAFQSNGGKVILNQTLLPEWCNFLVRNFNLVVSLPQGSTQVDCLGIEMVNGSNGFEFRASASNITPYSNRSFVISFTPPPYSIPPWVPLVSIIIILVLASVIVALRRRSKEATPPETPPTQQPKPKRTRQ</sequence>
<dbReference type="Proteomes" id="UP000288215">
    <property type="component" value="Unassembled WGS sequence"/>
</dbReference>
<dbReference type="InterPro" id="IPR007676">
    <property type="entry name" value="Ribophorin_I"/>
</dbReference>
<evidence type="ECO:0000256" key="7">
    <source>
        <dbReference type="ARBA" id="ARBA00023136"/>
    </source>
</evidence>
<reference evidence="10 11" key="1">
    <citation type="submission" date="2018-12" db="EMBL/GenBank/DDBJ databases">
        <title>The complete genome of the methanogenic archaea of the candidate phylum Verstraetearchaeota, obtained from the metagenome of underground thermal water.</title>
        <authorList>
            <person name="Kadnikov V.V."/>
            <person name="Mardanov A.V."/>
            <person name="Beletsky A.V."/>
            <person name="Karnachuk O.V."/>
            <person name="Ravin N.V."/>
        </authorList>
    </citation>
    <scope>NUCLEOTIDE SEQUENCE [LARGE SCALE GENOMIC DNA]</scope>
    <source>
        <strain evidence="10">Ch88</strain>
    </source>
</reference>